<evidence type="ECO:0000313" key="3">
    <source>
        <dbReference type="Proteomes" id="UP001418222"/>
    </source>
</evidence>
<accession>A0AAP0BSM4</accession>
<dbReference type="Pfam" id="PF00407">
    <property type="entry name" value="Bet_v_1"/>
    <property type="match status" value="1"/>
</dbReference>
<reference evidence="2 3" key="1">
    <citation type="journal article" date="2022" name="Nat. Plants">
        <title>Genomes of leafy and leafless Platanthera orchids illuminate the evolution of mycoheterotrophy.</title>
        <authorList>
            <person name="Li M.H."/>
            <person name="Liu K.W."/>
            <person name="Li Z."/>
            <person name="Lu H.C."/>
            <person name="Ye Q.L."/>
            <person name="Zhang D."/>
            <person name="Wang J.Y."/>
            <person name="Li Y.F."/>
            <person name="Zhong Z.M."/>
            <person name="Liu X."/>
            <person name="Yu X."/>
            <person name="Liu D.K."/>
            <person name="Tu X.D."/>
            <person name="Liu B."/>
            <person name="Hao Y."/>
            <person name="Liao X.Y."/>
            <person name="Jiang Y.T."/>
            <person name="Sun W.H."/>
            <person name="Chen J."/>
            <person name="Chen Y.Q."/>
            <person name="Ai Y."/>
            <person name="Zhai J.W."/>
            <person name="Wu S.S."/>
            <person name="Zhou Z."/>
            <person name="Hsiao Y.Y."/>
            <person name="Wu W.L."/>
            <person name="Chen Y.Y."/>
            <person name="Lin Y.F."/>
            <person name="Hsu J.L."/>
            <person name="Li C.Y."/>
            <person name="Wang Z.W."/>
            <person name="Zhao X."/>
            <person name="Zhong W.Y."/>
            <person name="Ma X.K."/>
            <person name="Ma L."/>
            <person name="Huang J."/>
            <person name="Chen G.Z."/>
            <person name="Huang M.Z."/>
            <person name="Huang L."/>
            <person name="Peng D.H."/>
            <person name="Luo Y.B."/>
            <person name="Zou S.Q."/>
            <person name="Chen S.P."/>
            <person name="Lan S."/>
            <person name="Tsai W.C."/>
            <person name="Van de Peer Y."/>
            <person name="Liu Z.J."/>
        </authorList>
    </citation>
    <scope>NUCLEOTIDE SEQUENCE [LARGE SCALE GENOMIC DNA]</scope>
    <source>
        <strain evidence="2">Lor287</strain>
    </source>
</reference>
<dbReference type="Proteomes" id="UP001418222">
    <property type="component" value="Unassembled WGS sequence"/>
</dbReference>
<feature type="domain" description="Bet v I/Major latex protein" evidence="1">
    <location>
        <begin position="38"/>
        <end position="147"/>
    </location>
</feature>
<organism evidence="2 3">
    <name type="scientific">Platanthera zijinensis</name>
    <dbReference type="NCBI Taxonomy" id="2320716"/>
    <lineage>
        <taxon>Eukaryota</taxon>
        <taxon>Viridiplantae</taxon>
        <taxon>Streptophyta</taxon>
        <taxon>Embryophyta</taxon>
        <taxon>Tracheophyta</taxon>
        <taxon>Spermatophyta</taxon>
        <taxon>Magnoliopsida</taxon>
        <taxon>Liliopsida</taxon>
        <taxon>Asparagales</taxon>
        <taxon>Orchidaceae</taxon>
        <taxon>Orchidoideae</taxon>
        <taxon>Orchideae</taxon>
        <taxon>Orchidinae</taxon>
        <taxon>Platanthera</taxon>
    </lineage>
</organism>
<protein>
    <submittedName>
        <fullName evidence="2">MLP-like protein 423</fullName>
    </submittedName>
</protein>
<dbReference type="InterPro" id="IPR013103">
    <property type="entry name" value="RVT_2"/>
</dbReference>
<dbReference type="EMBL" id="JBBWWQ010000004">
    <property type="protein sequence ID" value="KAK8949180.1"/>
    <property type="molecule type" value="Genomic_DNA"/>
</dbReference>
<evidence type="ECO:0000259" key="1">
    <source>
        <dbReference type="SMART" id="SM01037"/>
    </source>
</evidence>
<dbReference type="SMART" id="SM01037">
    <property type="entry name" value="Bet_v_1"/>
    <property type="match status" value="1"/>
</dbReference>
<dbReference type="InterPro" id="IPR000916">
    <property type="entry name" value="Bet_v_I/MLP"/>
</dbReference>
<proteinExistence type="predicted"/>
<dbReference type="GO" id="GO:0006952">
    <property type="term" value="P:defense response"/>
    <property type="evidence" value="ECO:0007669"/>
    <property type="project" value="InterPro"/>
</dbReference>
<dbReference type="AlphaFoldDB" id="A0AAP0BSM4"/>
<keyword evidence="3" id="KW-1185">Reference proteome</keyword>
<name>A0AAP0BSM4_9ASPA</name>
<comment type="caution">
    <text evidence="2">The sequence shown here is derived from an EMBL/GenBank/DDBJ whole genome shotgun (WGS) entry which is preliminary data.</text>
</comment>
<dbReference type="SUPFAM" id="SSF56672">
    <property type="entry name" value="DNA/RNA polymerases"/>
    <property type="match status" value="1"/>
</dbReference>
<dbReference type="Pfam" id="PF07727">
    <property type="entry name" value="RVT_2"/>
    <property type="match status" value="1"/>
</dbReference>
<dbReference type="InterPro" id="IPR023393">
    <property type="entry name" value="START-like_dom_sf"/>
</dbReference>
<dbReference type="PANTHER" id="PTHR11439">
    <property type="entry name" value="GAG-POL-RELATED RETROTRANSPOSON"/>
    <property type="match status" value="1"/>
</dbReference>
<sequence>MFQKALFGAATSPLRFEHSVSTRRIDPPPLNQMKPKVLFGGTYFHRSSGCDRMKRDLIKCLKFEKTKIDVVDVEKKLVIYTVIGGEILSYYKSFVPTLAVASKGDGGAVVTWSVEYEKLKEDAPGAETIKEFALKLKADGSFERCKARLVTRGFSQQYREDYEEMFSPVAKRTLVLVVIALAACQGWRMWQLDVNNDFLYGEIDKDIFMVQPPGYVSEDHPGHFCKLRKTLYVLKQTSRAWYGKITEYLQFCGYFAFDSNSSLFVKKKGELHVLVLLYVDDMIVTINSKKEVARLRAELAVRFEMKDLRKLHHFLGLEMEWRKSGILVSQRSYAERIVQRFGMREGKSCTTPLDVGLKLRRDEGRVLSDPLVFRALVGSLIYLMITRPDIAYVIGRVNRYMAEPRKPHLLAAKNILKYVKITSDMRLIFGSDTSFNLHDYTDVDYGGD</sequence>
<dbReference type="InterPro" id="IPR043502">
    <property type="entry name" value="DNA/RNA_pol_sf"/>
</dbReference>
<gene>
    <name evidence="2" type="primary">MLP423</name>
    <name evidence="2" type="ORF">KSP39_PZI006290</name>
</gene>
<evidence type="ECO:0000313" key="2">
    <source>
        <dbReference type="EMBL" id="KAK8949180.1"/>
    </source>
</evidence>
<dbReference type="Gene3D" id="3.30.530.20">
    <property type="match status" value="1"/>
</dbReference>
<dbReference type="SUPFAM" id="SSF55961">
    <property type="entry name" value="Bet v1-like"/>
    <property type="match status" value="1"/>
</dbReference>
<dbReference type="PANTHER" id="PTHR11439:SF480">
    <property type="entry name" value="REVERSE TRANSCRIPTASE TY1_COPIA-TYPE DOMAIN-CONTAINING PROTEIN"/>
    <property type="match status" value="1"/>
</dbReference>